<feature type="domain" description="Integrase catalytic" evidence="2">
    <location>
        <begin position="222"/>
        <end position="402"/>
    </location>
</feature>
<dbReference type="AlphaFoldDB" id="A0A915ZP95"/>
<accession>A0A915ZP95</accession>
<dbReference type="GO" id="GO:0015074">
    <property type="term" value="P:DNA integration"/>
    <property type="evidence" value="ECO:0007669"/>
    <property type="project" value="InterPro"/>
</dbReference>
<evidence type="ECO:0000256" key="1">
    <source>
        <dbReference type="SAM" id="Coils"/>
    </source>
</evidence>
<dbReference type="Proteomes" id="UP000684084">
    <property type="component" value="Unassembled WGS sequence"/>
</dbReference>
<dbReference type="Pfam" id="PF13384">
    <property type="entry name" value="HTH_23"/>
    <property type="match status" value="1"/>
</dbReference>
<dbReference type="InterPro" id="IPR058913">
    <property type="entry name" value="Integrase_dom_put"/>
</dbReference>
<dbReference type="Pfam" id="PF24764">
    <property type="entry name" value="rva_4"/>
    <property type="match status" value="1"/>
</dbReference>
<dbReference type="OrthoDB" id="2389784at2759"/>
<proteinExistence type="predicted"/>
<dbReference type="VEuPathDB" id="FungiDB:RhiirFUN_010217"/>
<dbReference type="InterPro" id="IPR001584">
    <property type="entry name" value="Integrase_cat-core"/>
</dbReference>
<dbReference type="PANTHER" id="PTHR46791">
    <property type="entry name" value="EXPRESSED PROTEIN"/>
    <property type="match status" value="1"/>
</dbReference>
<dbReference type="PROSITE" id="PS50994">
    <property type="entry name" value="INTEGRASE"/>
    <property type="match status" value="1"/>
</dbReference>
<evidence type="ECO:0000313" key="3">
    <source>
        <dbReference type="EMBL" id="CAB5382400.1"/>
    </source>
</evidence>
<gene>
    <name evidence="3" type="ORF">CHRIB12_LOCUS17954</name>
</gene>
<dbReference type="EMBL" id="CAGKOT010000046">
    <property type="protein sequence ID" value="CAB5382400.1"/>
    <property type="molecule type" value="Genomic_DNA"/>
</dbReference>
<organism evidence="3 4">
    <name type="scientific">Rhizophagus irregularis</name>
    <dbReference type="NCBI Taxonomy" id="588596"/>
    <lineage>
        <taxon>Eukaryota</taxon>
        <taxon>Fungi</taxon>
        <taxon>Fungi incertae sedis</taxon>
        <taxon>Mucoromycota</taxon>
        <taxon>Glomeromycotina</taxon>
        <taxon>Glomeromycetes</taxon>
        <taxon>Glomerales</taxon>
        <taxon>Glomeraceae</taxon>
        <taxon>Rhizophagus</taxon>
    </lineage>
</organism>
<keyword evidence="1" id="KW-0175">Coiled coil</keyword>
<name>A0A915ZP95_9GLOM</name>
<evidence type="ECO:0000259" key="2">
    <source>
        <dbReference type="PROSITE" id="PS50994"/>
    </source>
</evidence>
<sequence length="486" mass="56106">MALNFPTVEEQQFEDFSTTIIQNSISFLGSGDINALELCVERLNLLSAMYSYLLNVREQPYYITQINTILLLKDQLETRIENLQDESSNINSRLVSFKPTGGRYKVIILECALRLLRQEGFEWTQIAEIFGVSTKTIYRRRKEYNIPDDLASYTEITNEQLDDLIRDLRAEHPFFGQVLLMGSLRSLGIRIPRQRLRESLQRIDTFGVLNRWSSIIPRRVYSVAGPNCLWHIDGNHKLIRWKFVIHGGIDGYSRLITYLRCSGNNKAETVLHAFTEACNTYGTPSRVRADRGGENIRVQRYMESFRGNGRGSFIAGSSIHNQRIERLWVDLRRILKIYIIAFNYLEENCGLDIDNTVYMFCLHYVYMPRINNTLKLFADAWNLHSIRTEHNLNPTQLFTRGMLQYGIRGIENNLVSNLEEYGIDWDGPIPTIESDTVTVNEPTNILNANQSLNLASRIDPLQTDECYGINVYLECVRTVADILQNS</sequence>
<feature type="coiled-coil region" evidence="1">
    <location>
        <begin position="66"/>
        <end position="93"/>
    </location>
</feature>
<evidence type="ECO:0000313" key="4">
    <source>
        <dbReference type="Proteomes" id="UP000684084"/>
    </source>
</evidence>
<comment type="caution">
    <text evidence="3">The sequence shown here is derived from an EMBL/GenBank/DDBJ whole genome shotgun (WGS) entry which is preliminary data.</text>
</comment>
<dbReference type="PANTHER" id="PTHR46791:SF5">
    <property type="entry name" value="CLR5 DOMAIN-CONTAINING PROTEIN-RELATED"/>
    <property type="match status" value="1"/>
</dbReference>
<protein>
    <recommendedName>
        <fullName evidence="2">Integrase catalytic domain-containing protein</fullName>
    </recommendedName>
</protein>
<reference evidence="3" key="1">
    <citation type="submission" date="2020-05" db="EMBL/GenBank/DDBJ databases">
        <authorList>
            <person name="Rincon C."/>
            <person name="Sanders R I."/>
            <person name="Robbins C."/>
            <person name="Chaturvedi A."/>
        </authorList>
    </citation>
    <scope>NUCLEOTIDE SEQUENCE</scope>
    <source>
        <strain evidence="3">CHB12</strain>
    </source>
</reference>